<reference evidence="7" key="2">
    <citation type="submission" date="2021-09" db="EMBL/GenBank/DDBJ databases">
        <authorList>
            <person name="Gilroy R."/>
        </authorList>
    </citation>
    <scope>NUCLEOTIDE SEQUENCE</scope>
    <source>
        <strain evidence="7">CHK193-16274</strain>
    </source>
</reference>
<organism evidence="7 8">
    <name type="scientific">Thomasclavelia spiroformis</name>
    <dbReference type="NCBI Taxonomy" id="29348"/>
    <lineage>
        <taxon>Bacteria</taxon>
        <taxon>Bacillati</taxon>
        <taxon>Bacillota</taxon>
        <taxon>Erysipelotrichia</taxon>
        <taxon>Erysipelotrichales</taxon>
        <taxon>Coprobacillaceae</taxon>
        <taxon>Thomasclavelia</taxon>
    </lineage>
</organism>
<dbReference type="AlphaFoldDB" id="A0A921GB61"/>
<protein>
    <recommendedName>
        <fullName evidence="6">Mutator family transposase</fullName>
    </recommendedName>
</protein>
<dbReference type="GO" id="GO:0004803">
    <property type="term" value="F:transposase activity"/>
    <property type="evidence" value="ECO:0007669"/>
    <property type="project" value="UniProtKB-UniRule"/>
</dbReference>
<keyword evidence="6" id="KW-0814">Transposable element</keyword>
<evidence type="ECO:0000256" key="2">
    <source>
        <dbReference type="ARBA" id="ARBA00010961"/>
    </source>
</evidence>
<dbReference type="InterPro" id="IPR001207">
    <property type="entry name" value="Transposase_mutator"/>
</dbReference>
<gene>
    <name evidence="7" type="ORF">K8V91_05615</name>
</gene>
<comment type="caution">
    <text evidence="7">The sequence shown here is derived from an EMBL/GenBank/DDBJ whole genome shotgun (WGS) entry which is preliminary data.</text>
</comment>
<dbReference type="PANTHER" id="PTHR33217">
    <property type="entry name" value="TRANSPOSASE FOR INSERTION SEQUENCE ELEMENT IS1081"/>
    <property type="match status" value="1"/>
</dbReference>
<comment type="function">
    <text evidence="1 6">Required for the transposition of the insertion element.</text>
</comment>
<dbReference type="GO" id="GO:0003677">
    <property type="term" value="F:DNA binding"/>
    <property type="evidence" value="ECO:0007669"/>
    <property type="project" value="UniProtKB-UniRule"/>
</dbReference>
<evidence type="ECO:0000256" key="3">
    <source>
        <dbReference type="ARBA" id="ARBA00022578"/>
    </source>
</evidence>
<evidence type="ECO:0000313" key="7">
    <source>
        <dbReference type="EMBL" id="HJF40384.1"/>
    </source>
</evidence>
<dbReference type="Pfam" id="PF00872">
    <property type="entry name" value="Transposase_mut"/>
    <property type="match status" value="1"/>
</dbReference>
<evidence type="ECO:0000256" key="5">
    <source>
        <dbReference type="ARBA" id="ARBA00023172"/>
    </source>
</evidence>
<evidence type="ECO:0000313" key="8">
    <source>
        <dbReference type="Proteomes" id="UP000749320"/>
    </source>
</evidence>
<accession>A0A921GB61</accession>
<dbReference type="PANTHER" id="PTHR33217:SF7">
    <property type="entry name" value="TRANSPOSASE FOR INSERTION SEQUENCE ELEMENT IS1081"/>
    <property type="match status" value="1"/>
</dbReference>
<dbReference type="GO" id="GO:0006313">
    <property type="term" value="P:DNA transposition"/>
    <property type="evidence" value="ECO:0007669"/>
    <property type="project" value="UniProtKB-UniRule"/>
</dbReference>
<evidence type="ECO:0000256" key="4">
    <source>
        <dbReference type="ARBA" id="ARBA00023125"/>
    </source>
</evidence>
<reference evidence="7" key="1">
    <citation type="journal article" date="2021" name="PeerJ">
        <title>Extensive microbial diversity within the chicken gut microbiome revealed by metagenomics and culture.</title>
        <authorList>
            <person name="Gilroy R."/>
            <person name="Ravi A."/>
            <person name="Getino M."/>
            <person name="Pursley I."/>
            <person name="Horton D.L."/>
            <person name="Alikhan N.F."/>
            <person name="Baker D."/>
            <person name="Gharbi K."/>
            <person name="Hall N."/>
            <person name="Watson M."/>
            <person name="Adriaenssens E.M."/>
            <person name="Foster-Nyarko E."/>
            <person name="Jarju S."/>
            <person name="Secka A."/>
            <person name="Antonio M."/>
            <person name="Oren A."/>
            <person name="Chaudhuri R.R."/>
            <person name="La Ragione R."/>
            <person name="Hildebrand F."/>
            <person name="Pallen M.J."/>
        </authorList>
    </citation>
    <scope>NUCLEOTIDE SEQUENCE</scope>
    <source>
        <strain evidence="7">CHK193-16274</strain>
    </source>
</reference>
<name>A0A921GB61_9FIRM</name>
<keyword evidence="4 6" id="KW-0238">DNA-binding</keyword>
<proteinExistence type="inferred from homology"/>
<dbReference type="Proteomes" id="UP000749320">
    <property type="component" value="Unassembled WGS sequence"/>
</dbReference>
<comment type="similarity">
    <text evidence="2 6">Belongs to the transposase mutator family.</text>
</comment>
<evidence type="ECO:0000256" key="1">
    <source>
        <dbReference type="ARBA" id="ARBA00002190"/>
    </source>
</evidence>
<evidence type="ECO:0000256" key="6">
    <source>
        <dbReference type="RuleBase" id="RU365089"/>
    </source>
</evidence>
<keyword evidence="3 6" id="KW-0815">Transposition</keyword>
<dbReference type="EMBL" id="DYWV01000193">
    <property type="protein sequence ID" value="HJF40384.1"/>
    <property type="molecule type" value="Genomic_DNA"/>
</dbReference>
<keyword evidence="5 6" id="KW-0233">DNA recombination</keyword>
<sequence length="114" mass="13204">MYEKVQVNGRIFSIVVFVICGIDKNGNRDIIAVKPMDEESEDSYQVLFFNLKKQRMFAPKFVISDAHAGLTATIRKSFPRTSWQRCRGILYSEHSVLKEIWLAPFNGDRQETCQ</sequence>